<evidence type="ECO:0000256" key="14">
    <source>
        <dbReference type="ARBA" id="ARBA00052254"/>
    </source>
</evidence>
<dbReference type="GO" id="GO:0016126">
    <property type="term" value="P:sterol biosynthetic process"/>
    <property type="evidence" value="ECO:0007669"/>
    <property type="project" value="UniProtKB-KW"/>
</dbReference>
<evidence type="ECO:0000256" key="17">
    <source>
        <dbReference type="ARBA" id="ARBA00077841"/>
    </source>
</evidence>
<dbReference type="AlphaFoldDB" id="A0AAD2JGT0"/>
<comment type="subcellular location">
    <subcellularLocation>
        <location evidence="1">Membrane</location>
        <topology evidence="1">Multi-pass membrane protein</topology>
    </subcellularLocation>
</comment>
<evidence type="ECO:0000256" key="18">
    <source>
        <dbReference type="ARBA" id="ARBA00083315"/>
    </source>
</evidence>
<dbReference type="GO" id="GO:0050613">
    <property type="term" value="F:Delta14-sterol reductase activity"/>
    <property type="evidence" value="ECO:0007669"/>
    <property type="project" value="UniProtKB-EC"/>
</dbReference>
<evidence type="ECO:0000256" key="15">
    <source>
        <dbReference type="ARBA" id="ARBA00060638"/>
    </source>
</evidence>
<dbReference type="Pfam" id="PF01222">
    <property type="entry name" value="ERG4_ERG24"/>
    <property type="match status" value="1"/>
</dbReference>
<comment type="caution">
    <text evidence="20">The sequence shown here is derived from an EMBL/GenBank/DDBJ whole genome shotgun (WGS) entry which is preliminary data.</text>
</comment>
<name>A0AAD2JGT0_9STRA</name>
<keyword evidence="8" id="KW-0560">Oxidoreductase</keyword>
<keyword evidence="3" id="KW-0444">Lipid biosynthesis</keyword>
<evidence type="ECO:0000256" key="19">
    <source>
        <dbReference type="SAM" id="Phobius"/>
    </source>
</evidence>
<evidence type="ECO:0000256" key="16">
    <source>
        <dbReference type="ARBA" id="ARBA00074394"/>
    </source>
</evidence>
<sequence length="428" mass="48775">MGKHNNNDNHSKKEEPFPYEFGGPIGALATTLALPVVVMWLLQMGRVGAINFDFVQELCDDDKCAALTLVKCTLGLLSWFLFKVLLWYVLPGPIVQGAPVHGDKKNTLPYKLNGHLSFWAVVGLVFGFQIPLNEFLYKYFEPLAMCDIALCLAMSLYMYTNSFHPKGKILAKGGDSGNLIYDHFMGRELNPRWGDFDWKVFCELRPGLVGWMLLNIACAQEQLAVHGSISGSMYLVNIFQGIYVWDAQYQERAILTTMDVTTDGFGYMLVFGDLAWVPFTYSLQAKYLVNYDPNLSSISLGIILALHILGFYIFRGANGQKDKFRRNPNDPAVSHLLYLQTKRGTKLLTSGWWGMARKINYTGDWLMGLTWCLVCGFDSIVPYFYAIYFCILLVHRSMRDDEMCAHKYGDDWLEYKRQVPYRFIPGVI</sequence>
<dbReference type="GO" id="GO:0005789">
    <property type="term" value="C:endoplasmic reticulum membrane"/>
    <property type="evidence" value="ECO:0007669"/>
    <property type="project" value="TreeGrafter"/>
</dbReference>
<dbReference type="InterPro" id="IPR018083">
    <property type="entry name" value="Sterol_reductase_CS"/>
</dbReference>
<dbReference type="Gene3D" id="1.20.120.1630">
    <property type="match status" value="1"/>
</dbReference>
<evidence type="ECO:0000256" key="5">
    <source>
        <dbReference type="ARBA" id="ARBA00022857"/>
    </source>
</evidence>
<dbReference type="PANTHER" id="PTHR21257">
    <property type="entry name" value="DELTA(14)-STEROL REDUCTASE"/>
    <property type="match status" value="1"/>
</dbReference>
<keyword evidence="13" id="KW-0753">Steroid metabolism</keyword>
<evidence type="ECO:0000256" key="6">
    <source>
        <dbReference type="ARBA" id="ARBA00022955"/>
    </source>
</evidence>
<feature type="transmembrane region" description="Helical" evidence="19">
    <location>
        <begin position="76"/>
        <end position="95"/>
    </location>
</feature>
<evidence type="ECO:0000256" key="2">
    <source>
        <dbReference type="ARBA" id="ARBA00005402"/>
    </source>
</evidence>
<keyword evidence="6" id="KW-0752">Steroid biosynthesis</keyword>
<evidence type="ECO:0000256" key="12">
    <source>
        <dbReference type="ARBA" id="ARBA00023166"/>
    </source>
</evidence>
<comment type="catalytic activity">
    <reaction evidence="14">
        <text>4,4-dimethyl-5alpha-cholesta-8,24-dien-3beta-ol + NADP(+) = 4,4-dimethyl-5alpha-cholesta-8,14,24-trien-3beta-ol + NADPH + H(+)</text>
        <dbReference type="Rhea" id="RHEA:18561"/>
        <dbReference type="ChEBI" id="CHEBI:15378"/>
        <dbReference type="ChEBI" id="CHEBI:17813"/>
        <dbReference type="ChEBI" id="CHEBI:18364"/>
        <dbReference type="ChEBI" id="CHEBI:57783"/>
        <dbReference type="ChEBI" id="CHEBI:58349"/>
        <dbReference type="EC" id="1.3.1.70"/>
    </reaction>
    <physiologicalReaction direction="right-to-left" evidence="14">
        <dbReference type="Rhea" id="RHEA:18563"/>
    </physiologicalReaction>
</comment>
<proteinExistence type="inferred from homology"/>
<accession>A0AAD2JGT0</accession>
<evidence type="ECO:0000256" key="11">
    <source>
        <dbReference type="ARBA" id="ARBA00023136"/>
    </source>
</evidence>
<evidence type="ECO:0000256" key="4">
    <source>
        <dbReference type="ARBA" id="ARBA00022692"/>
    </source>
</evidence>
<evidence type="ECO:0000256" key="7">
    <source>
        <dbReference type="ARBA" id="ARBA00022989"/>
    </source>
</evidence>
<evidence type="ECO:0000256" key="1">
    <source>
        <dbReference type="ARBA" id="ARBA00004141"/>
    </source>
</evidence>
<dbReference type="FunFam" id="1.20.120.1630:FF:000009">
    <property type="entry name" value="C-14 sterol reductase"/>
    <property type="match status" value="1"/>
</dbReference>
<dbReference type="EMBL" id="CAKOGP040001758">
    <property type="protein sequence ID" value="CAJ1948985.1"/>
    <property type="molecule type" value="Genomic_DNA"/>
</dbReference>
<keyword evidence="5" id="KW-0521">NADP</keyword>
<keyword evidence="12" id="KW-1207">Sterol metabolism</keyword>
<keyword evidence="9" id="KW-0756">Sterol biosynthesis</keyword>
<keyword evidence="11 19" id="KW-0472">Membrane</keyword>
<dbReference type="PROSITE" id="PS01017">
    <property type="entry name" value="STEROL_REDUCT_1"/>
    <property type="match status" value="1"/>
</dbReference>
<feature type="transmembrane region" description="Helical" evidence="19">
    <location>
        <begin position="365"/>
        <end position="394"/>
    </location>
</feature>
<evidence type="ECO:0000256" key="9">
    <source>
        <dbReference type="ARBA" id="ARBA00023011"/>
    </source>
</evidence>
<feature type="transmembrane region" description="Helical" evidence="19">
    <location>
        <begin position="21"/>
        <end position="42"/>
    </location>
</feature>
<evidence type="ECO:0000256" key="13">
    <source>
        <dbReference type="ARBA" id="ARBA00023221"/>
    </source>
</evidence>
<keyword evidence="7 19" id="KW-1133">Transmembrane helix</keyword>
<feature type="transmembrane region" description="Helical" evidence="19">
    <location>
        <begin position="265"/>
        <end position="283"/>
    </location>
</feature>
<organism evidence="20 21">
    <name type="scientific">Cylindrotheca closterium</name>
    <dbReference type="NCBI Taxonomy" id="2856"/>
    <lineage>
        <taxon>Eukaryota</taxon>
        <taxon>Sar</taxon>
        <taxon>Stramenopiles</taxon>
        <taxon>Ochrophyta</taxon>
        <taxon>Bacillariophyta</taxon>
        <taxon>Bacillariophyceae</taxon>
        <taxon>Bacillariophycidae</taxon>
        <taxon>Bacillariales</taxon>
        <taxon>Bacillariaceae</taxon>
        <taxon>Cylindrotheca</taxon>
    </lineage>
</organism>
<dbReference type="Proteomes" id="UP001295423">
    <property type="component" value="Unassembled WGS sequence"/>
</dbReference>
<reference evidence="20" key="1">
    <citation type="submission" date="2023-08" db="EMBL/GenBank/DDBJ databases">
        <authorList>
            <person name="Audoor S."/>
            <person name="Bilcke G."/>
        </authorList>
    </citation>
    <scope>NUCLEOTIDE SEQUENCE</scope>
</reference>
<keyword evidence="10" id="KW-0443">Lipid metabolism</keyword>
<evidence type="ECO:0000313" key="20">
    <source>
        <dbReference type="EMBL" id="CAJ1948985.1"/>
    </source>
</evidence>
<dbReference type="PROSITE" id="PS01018">
    <property type="entry name" value="STEROL_REDUCT_2"/>
    <property type="match status" value="1"/>
</dbReference>
<keyword evidence="4 19" id="KW-0812">Transmembrane</keyword>
<comment type="similarity">
    <text evidence="2">Belongs to the ERG4/ERG24 family.</text>
</comment>
<dbReference type="PANTHER" id="PTHR21257:SF52">
    <property type="entry name" value="DELTA(14)-STEROL REDUCTASE TM7SF2"/>
    <property type="match status" value="1"/>
</dbReference>
<gene>
    <name evidence="20" type="ORF">CYCCA115_LOCUS11868</name>
</gene>
<dbReference type="InterPro" id="IPR001171">
    <property type="entry name" value="ERG24_DHCR-like"/>
</dbReference>
<dbReference type="GO" id="GO:0046165">
    <property type="term" value="P:alcohol biosynthetic process"/>
    <property type="evidence" value="ECO:0007669"/>
    <property type="project" value="UniProtKB-ARBA"/>
</dbReference>
<evidence type="ECO:0000256" key="8">
    <source>
        <dbReference type="ARBA" id="ARBA00023002"/>
    </source>
</evidence>
<evidence type="ECO:0000256" key="3">
    <source>
        <dbReference type="ARBA" id="ARBA00022516"/>
    </source>
</evidence>
<dbReference type="GO" id="GO:1902652">
    <property type="term" value="P:secondary alcohol metabolic process"/>
    <property type="evidence" value="ECO:0007669"/>
    <property type="project" value="UniProtKB-ARBA"/>
</dbReference>
<feature type="transmembrane region" description="Helical" evidence="19">
    <location>
        <begin position="116"/>
        <end position="133"/>
    </location>
</feature>
<feature type="transmembrane region" description="Helical" evidence="19">
    <location>
        <begin position="295"/>
        <end position="314"/>
    </location>
</feature>
<dbReference type="GO" id="GO:0016129">
    <property type="term" value="P:phytosteroid biosynthetic process"/>
    <property type="evidence" value="ECO:0007669"/>
    <property type="project" value="UniProtKB-ARBA"/>
</dbReference>
<evidence type="ECO:0000256" key="10">
    <source>
        <dbReference type="ARBA" id="ARBA00023098"/>
    </source>
</evidence>
<evidence type="ECO:0000313" key="21">
    <source>
        <dbReference type="Proteomes" id="UP001295423"/>
    </source>
</evidence>
<comment type="pathway">
    <text evidence="15">Steroid biosynthesis; zymosterol biosynthesis; zymosterol from lanosterol: step 2/6.</text>
</comment>
<keyword evidence="21" id="KW-1185">Reference proteome</keyword>
<protein>
    <recommendedName>
        <fullName evidence="16">Delta(14)-sterol reductase ERG24</fullName>
    </recommendedName>
    <alternativeName>
        <fullName evidence="18">C-14 sterol reductase ERG24</fullName>
    </alternativeName>
    <alternativeName>
        <fullName evidence="17">Sterol C14-reductase ERG24</fullName>
    </alternativeName>
</protein>